<dbReference type="GeneID" id="104603956"/>
<proteinExistence type="predicted"/>
<gene>
    <name evidence="2" type="primary">LOC104603956</name>
</gene>
<dbReference type="RefSeq" id="XP_010266443.1">
    <property type="nucleotide sequence ID" value="XM_010268141.2"/>
</dbReference>
<evidence type="ECO:0000313" key="1">
    <source>
        <dbReference type="Proteomes" id="UP000189703"/>
    </source>
</evidence>
<dbReference type="eggNOG" id="ENOG502QVGB">
    <property type="taxonomic scope" value="Eukaryota"/>
</dbReference>
<protein>
    <submittedName>
        <fullName evidence="2">Uncharacterized protein LOC104603956 isoform X1</fullName>
    </submittedName>
</protein>
<dbReference type="Proteomes" id="UP000189703">
    <property type="component" value="Unplaced"/>
</dbReference>
<dbReference type="OrthoDB" id="1899721at2759"/>
<organism evidence="1 2">
    <name type="scientific">Nelumbo nucifera</name>
    <name type="common">Sacred lotus</name>
    <dbReference type="NCBI Taxonomy" id="4432"/>
    <lineage>
        <taxon>Eukaryota</taxon>
        <taxon>Viridiplantae</taxon>
        <taxon>Streptophyta</taxon>
        <taxon>Embryophyta</taxon>
        <taxon>Tracheophyta</taxon>
        <taxon>Spermatophyta</taxon>
        <taxon>Magnoliopsida</taxon>
        <taxon>Proteales</taxon>
        <taxon>Nelumbonaceae</taxon>
        <taxon>Nelumbo</taxon>
    </lineage>
</organism>
<evidence type="ECO:0000313" key="2">
    <source>
        <dbReference type="RefSeq" id="XP_010266443.1"/>
    </source>
</evidence>
<keyword evidence="1" id="KW-1185">Reference proteome</keyword>
<dbReference type="AlphaFoldDB" id="A0A1U8AFT3"/>
<dbReference type="PANTHER" id="PTHR34380">
    <property type="entry name" value="BNAA03G12380D PROTEIN"/>
    <property type="match status" value="1"/>
</dbReference>
<sequence length="717" mass="81435">MDEFRVSELGSPIVITEVDAKDNENCSISKLISFLQSAYKPADFQKVERILTSREEKMRIQIKGLQVEVKRSSEELKVKGTERRCVELEKELEVYRTRCRELEEKNMKAQNDCTVLSMELEKRKKEYETLKGSKLDIEDKLKEYKSSYDELKQRFTRLEEDHKVICEREKNAEERNTNLSEEIKKIKEDAEEMYFQLKRENRLLERVKRKSKSEIKVWKKELGELNLRVIRLEEKDIALRATQEGDLPETVPCNDKDKNEVRTTSKIQNDVNRGISSPGLVDQQNKEKLLNADGKINCCANVGSTCLSPIKGSKPVQVQVQAAGPPSIFVNAQEENKRAPMEYGTKVFKSEENKKINPSTVTNARPAFGGVIDISDSDDETCTTTVPSTNIGNAGETSTLVEELKCLKWRHSDQRGGNDRNCEENFPFTSTSKRKRIISIESEGDDDEDKVSISKYMTKKHQELGRKPFCSPMTHSVAPIVFSQGDNAEESMAARQHLITLRKCEEKMGETEKFSMSQLGNSASKYQNPLNKTVKHAEEDEMEETGSEGEGESLGGYIVNGFGDSNCKSASSDSDCVVESEAYEHIASRTQRSKRDKLEWEYVADMISSFDKDPKLCMKAVCALYRQQASKEKSIKGSLCSNSQGFNKLDALRGTILAEFLTDGDPQGDLKKSVEELEKYDPRGLEECKKLAINHSAQLFNIYRNKEDPLFLANRTN</sequence>
<dbReference type="OMA" id="HDELCAN"/>
<dbReference type="KEGG" id="nnu:104603956"/>
<reference evidence="2" key="1">
    <citation type="submission" date="2025-08" db="UniProtKB">
        <authorList>
            <consortium name="RefSeq"/>
        </authorList>
    </citation>
    <scope>IDENTIFICATION</scope>
</reference>
<name>A0A1U8AFT3_NELNU</name>
<accession>A0A1U8AFT3</accession>
<dbReference type="PANTHER" id="PTHR34380:SF1">
    <property type="entry name" value="OS01G0221300 PROTEIN"/>
    <property type="match status" value="1"/>
</dbReference>